<name>A0ABT1I001_STRSD</name>
<evidence type="ECO:0000313" key="2">
    <source>
        <dbReference type="Proteomes" id="UP001205311"/>
    </source>
</evidence>
<comment type="caution">
    <text evidence="1">The sequence shown here is derived from an EMBL/GenBank/DDBJ whole genome shotgun (WGS) entry which is preliminary data.</text>
</comment>
<organism evidence="1 2">
    <name type="scientific">Streptoalloteichus tenebrarius (strain ATCC 17920 / DSM 40477 / JCM 4838 / CBS 697.72 / NBRC 16177 / NCIMB 11028 / NRRL B-12390 / A12253. 1 / ISP 5477)</name>
    <name type="common">Streptomyces tenebrarius</name>
    <dbReference type="NCBI Taxonomy" id="1933"/>
    <lineage>
        <taxon>Bacteria</taxon>
        <taxon>Bacillati</taxon>
        <taxon>Actinomycetota</taxon>
        <taxon>Actinomycetes</taxon>
        <taxon>Pseudonocardiales</taxon>
        <taxon>Pseudonocardiaceae</taxon>
        <taxon>Streptoalloteichus</taxon>
    </lineage>
</organism>
<keyword evidence="2" id="KW-1185">Reference proteome</keyword>
<dbReference type="EMBL" id="JAMTCP010000035">
    <property type="protein sequence ID" value="MCP2261084.1"/>
    <property type="molecule type" value="Genomic_DNA"/>
</dbReference>
<protein>
    <recommendedName>
        <fullName evidence="3">Tail terminator</fullName>
    </recommendedName>
</protein>
<dbReference type="Pfam" id="PF12691">
    <property type="entry name" value="Phage_tail_terminator_6"/>
    <property type="match status" value="1"/>
</dbReference>
<dbReference type="InterPro" id="IPR024411">
    <property type="entry name" value="Tail_terminator_phage"/>
</dbReference>
<accession>A0ABT1I001</accession>
<dbReference type="Proteomes" id="UP001205311">
    <property type="component" value="Unassembled WGS sequence"/>
</dbReference>
<sequence length="141" mass="15212">MTLLEQLAHLLHDLGLGVYRADGRPGGDVFLAVLPQAPDSAVAVARYGGGEADSLLGWDEPRIQVRVRGPARDARVAEARAQAVYDALHGLGPRALVGGTWLQLVVGVTSGPAYIGRDQAGRHEYTVNLRLEIRNRSVNRR</sequence>
<evidence type="ECO:0000313" key="1">
    <source>
        <dbReference type="EMBL" id="MCP2261084.1"/>
    </source>
</evidence>
<proteinExistence type="predicted"/>
<gene>
    <name evidence="1" type="ORF">LX15_004804</name>
</gene>
<reference evidence="1 2" key="1">
    <citation type="submission" date="2022-06" db="EMBL/GenBank/DDBJ databases">
        <title>Genomic Encyclopedia of Archaeal and Bacterial Type Strains, Phase II (KMG-II): from individual species to whole genera.</title>
        <authorList>
            <person name="Goeker M."/>
        </authorList>
    </citation>
    <scope>NUCLEOTIDE SEQUENCE [LARGE SCALE GENOMIC DNA]</scope>
    <source>
        <strain evidence="1 2">DSM 40477</strain>
    </source>
</reference>
<dbReference type="RefSeq" id="WP_253671922.1">
    <property type="nucleotide sequence ID" value="NZ_JAMTCP010000035.1"/>
</dbReference>
<evidence type="ECO:0008006" key="3">
    <source>
        <dbReference type="Google" id="ProtNLM"/>
    </source>
</evidence>